<gene>
    <name evidence="2" type="ORF">METZ01_LOCUS320832</name>
</gene>
<keyword evidence="1" id="KW-0812">Transmembrane</keyword>
<feature type="transmembrane region" description="Helical" evidence="1">
    <location>
        <begin position="29"/>
        <end position="46"/>
    </location>
</feature>
<protein>
    <submittedName>
        <fullName evidence="2">Uncharacterized protein</fullName>
    </submittedName>
</protein>
<evidence type="ECO:0000256" key="1">
    <source>
        <dbReference type="SAM" id="Phobius"/>
    </source>
</evidence>
<accession>A0A382P5G7</accession>
<keyword evidence="1" id="KW-1133">Transmembrane helix</keyword>
<evidence type="ECO:0000313" key="2">
    <source>
        <dbReference type="EMBL" id="SVC67978.1"/>
    </source>
</evidence>
<feature type="transmembrane region" description="Helical" evidence="1">
    <location>
        <begin position="7"/>
        <end position="23"/>
    </location>
</feature>
<sequence length="54" mass="5920">MKKIKIIGIIAVVVGLLFEIFMVGSNFSLGTIIAGSGIIVYVYAFFQKPPKKMQ</sequence>
<dbReference type="AlphaFoldDB" id="A0A382P5G7"/>
<keyword evidence="1" id="KW-0472">Membrane</keyword>
<proteinExistence type="predicted"/>
<name>A0A382P5G7_9ZZZZ</name>
<reference evidence="2" key="1">
    <citation type="submission" date="2018-05" db="EMBL/GenBank/DDBJ databases">
        <authorList>
            <person name="Lanie J.A."/>
            <person name="Ng W.-L."/>
            <person name="Kazmierczak K.M."/>
            <person name="Andrzejewski T.M."/>
            <person name="Davidsen T.M."/>
            <person name="Wayne K.J."/>
            <person name="Tettelin H."/>
            <person name="Glass J.I."/>
            <person name="Rusch D."/>
            <person name="Podicherti R."/>
            <person name="Tsui H.-C.T."/>
            <person name="Winkler M.E."/>
        </authorList>
    </citation>
    <scope>NUCLEOTIDE SEQUENCE</scope>
</reference>
<organism evidence="2">
    <name type="scientific">marine metagenome</name>
    <dbReference type="NCBI Taxonomy" id="408172"/>
    <lineage>
        <taxon>unclassified sequences</taxon>
        <taxon>metagenomes</taxon>
        <taxon>ecological metagenomes</taxon>
    </lineage>
</organism>
<dbReference type="EMBL" id="UINC01104655">
    <property type="protein sequence ID" value="SVC67978.1"/>
    <property type="molecule type" value="Genomic_DNA"/>
</dbReference>